<evidence type="ECO:0000313" key="6">
    <source>
        <dbReference type="Proteomes" id="UP000318582"/>
    </source>
</evidence>
<dbReference type="SUPFAM" id="SSF47616">
    <property type="entry name" value="GST C-terminal domain-like"/>
    <property type="match status" value="1"/>
</dbReference>
<comment type="caution">
    <text evidence="5">The sequence shown here is derived from an EMBL/GenBank/DDBJ whole genome shotgun (WGS) entry which is preliminary data.</text>
</comment>
<organism evidence="5 6">
    <name type="scientific">Powellomyces hirtus</name>
    <dbReference type="NCBI Taxonomy" id="109895"/>
    <lineage>
        <taxon>Eukaryota</taxon>
        <taxon>Fungi</taxon>
        <taxon>Fungi incertae sedis</taxon>
        <taxon>Chytridiomycota</taxon>
        <taxon>Chytridiomycota incertae sedis</taxon>
        <taxon>Chytridiomycetes</taxon>
        <taxon>Spizellomycetales</taxon>
        <taxon>Powellomycetaceae</taxon>
        <taxon>Powellomyces</taxon>
    </lineage>
</organism>
<dbReference type="AlphaFoldDB" id="A0A507DVB9"/>
<dbReference type="PANTHER" id="PTHR12289:SF41">
    <property type="entry name" value="FAILED AXON CONNECTIONS-RELATED"/>
    <property type="match status" value="1"/>
</dbReference>
<accession>A0A507DVB9</accession>
<proteinExistence type="inferred from homology"/>
<dbReference type="InterPro" id="IPR036249">
    <property type="entry name" value="Thioredoxin-like_sf"/>
</dbReference>
<dbReference type="InterPro" id="IPR040079">
    <property type="entry name" value="Glutathione_S-Trfase"/>
</dbReference>
<gene>
    <name evidence="5" type="ORF">PhCBS80983_g05565</name>
</gene>
<keyword evidence="2" id="KW-0472">Membrane</keyword>
<dbReference type="EMBL" id="QEAQ01000125">
    <property type="protein sequence ID" value="TPX55137.1"/>
    <property type="molecule type" value="Genomic_DNA"/>
</dbReference>
<dbReference type="SFLD" id="SFLDG01180">
    <property type="entry name" value="SUF1"/>
    <property type="match status" value="1"/>
</dbReference>
<comment type="similarity">
    <text evidence="1">Belongs to the FAX family.</text>
</comment>
<evidence type="ECO:0000256" key="2">
    <source>
        <dbReference type="SAM" id="Phobius"/>
    </source>
</evidence>
<dbReference type="InterPro" id="IPR026928">
    <property type="entry name" value="FAX/IsoI-like"/>
</dbReference>
<dbReference type="CDD" id="cd03193">
    <property type="entry name" value="GST_C_Metaxin"/>
    <property type="match status" value="1"/>
</dbReference>
<dbReference type="InterPro" id="IPR050931">
    <property type="entry name" value="Mito_Protein_Transport_Metaxin"/>
</dbReference>
<dbReference type="Pfam" id="PF17171">
    <property type="entry name" value="GST_C_6"/>
    <property type="match status" value="1"/>
</dbReference>
<feature type="domain" description="Thioredoxin-like fold" evidence="4">
    <location>
        <begin position="65"/>
        <end position="161"/>
    </location>
</feature>
<dbReference type="Pfam" id="PF17172">
    <property type="entry name" value="GST_N_4"/>
    <property type="match status" value="1"/>
</dbReference>
<dbReference type="InterPro" id="IPR036282">
    <property type="entry name" value="Glutathione-S-Trfase_C_sf"/>
</dbReference>
<evidence type="ECO:0000313" key="5">
    <source>
        <dbReference type="EMBL" id="TPX55137.1"/>
    </source>
</evidence>
<dbReference type="InterPro" id="IPR012336">
    <property type="entry name" value="Thioredoxin-like_fold"/>
</dbReference>
<dbReference type="SUPFAM" id="SSF52833">
    <property type="entry name" value="Thioredoxin-like"/>
    <property type="match status" value="1"/>
</dbReference>
<dbReference type="Proteomes" id="UP000318582">
    <property type="component" value="Unassembled WGS sequence"/>
</dbReference>
<keyword evidence="6" id="KW-1185">Reference proteome</keyword>
<evidence type="ECO:0000259" key="4">
    <source>
        <dbReference type="Pfam" id="PF17172"/>
    </source>
</evidence>
<keyword evidence="2" id="KW-0812">Transmembrane</keyword>
<name>A0A507DVB9_9FUNG</name>
<feature type="domain" description="Metaxin glutathione S-transferase" evidence="3">
    <location>
        <begin position="213"/>
        <end position="276"/>
    </location>
</feature>
<dbReference type="InterPro" id="IPR033468">
    <property type="entry name" value="Metaxin_GST"/>
</dbReference>
<dbReference type="GO" id="GO:0005737">
    <property type="term" value="C:cytoplasm"/>
    <property type="evidence" value="ECO:0007669"/>
    <property type="project" value="TreeGrafter"/>
</dbReference>
<dbReference type="SFLD" id="SFLDG01200">
    <property type="entry name" value="SUF1.1"/>
    <property type="match status" value="1"/>
</dbReference>
<sequence length="286" mass="32273">MDSLMKLGGSPIALAAQGVCAAALVAYVIKRVTAKPRKSLPNPSNIVILYQFVAPKDVPVTSMSPPCIKLEAYLRLAKVPYIDRRVVTAAKSPKKTAPYAEYNGVTKADSNVIIDWLEEIGVSPGLDGHLTELDRAQSEAFRYLIEEGMYWHMVYSRWQHEPNWARTRAIFFATVPAWMRTALGAYVRGLFVKGLYSQHVGRHTFEEVLQMNRKCVEALSDLLGGKKYFLSDTRPSLLDATAYAHLSNMLYVEFPDKRISQQIATKKNLVAYCHRMTEEVFPERLN</sequence>
<evidence type="ECO:0000256" key="1">
    <source>
        <dbReference type="ARBA" id="ARBA00006475"/>
    </source>
</evidence>
<evidence type="ECO:0008006" key="7">
    <source>
        <dbReference type="Google" id="ProtNLM"/>
    </source>
</evidence>
<dbReference type="PANTHER" id="PTHR12289">
    <property type="entry name" value="METAXIN RELATED"/>
    <property type="match status" value="1"/>
</dbReference>
<dbReference type="SFLD" id="SFLDS00019">
    <property type="entry name" value="Glutathione_Transferase_(cytos"/>
    <property type="match status" value="1"/>
</dbReference>
<protein>
    <recommendedName>
        <fullName evidence="7">GST C-terminal domain-containing protein</fullName>
    </recommendedName>
</protein>
<keyword evidence="2" id="KW-1133">Transmembrane helix</keyword>
<evidence type="ECO:0000259" key="3">
    <source>
        <dbReference type="Pfam" id="PF17171"/>
    </source>
</evidence>
<reference evidence="5 6" key="1">
    <citation type="journal article" date="2019" name="Sci. Rep.">
        <title>Comparative genomics of chytrid fungi reveal insights into the obligate biotrophic and pathogenic lifestyle of Synchytrium endobioticum.</title>
        <authorList>
            <person name="van de Vossenberg B.T.L.H."/>
            <person name="Warris S."/>
            <person name="Nguyen H.D.T."/>
            <person name="van Gent-Pelzer M.P.E."/>
            <person name="Joly D.L."/>
            <person name="van de Geest H.C."/>
            <person name="Bonants P.J.M."/>
            <person name="Smith D.S."/>
            <person name="Levesque C.A."/>
            <person name="van der Lee T.A.J."/>
        </authorList>
    </citation>
    <scope>NUCLEOTIDE SEQUENCE [LARGE SCALE GENOMIC DNA]</scope>
    <source>
        <strain evidence="5 6">CBS 809.83</strain>
    </source>
</reference>
<feature type="transmembrane region" description="Helical" evidence="2">
    <location>
        <begin position="12"/>
        <end position="29"/>
    </location>
</feature>